<protein>
    <submittedName>
        <fullName evidence="2">BTB domain-containing protein</fullName>
    </submittedName>
</protein>
<name>A0A8H6XJ16_9AGAR</name>
<reference evidence="2" key="1">
    <citation type="submission" date="2020-05" db="EMBL/GenBank/DDBJ databases">
        <title>Mycena genomes resolve the evolution of fungal bioluminescence.</title>
        <authorList>
            <person name="Tsai I.J."/>
        </authorList>
    </citation>
    <scope>NUCLEOTIDE SEQUENCE</scope>
    <source>
        <strain evidence="2">CCC161011</strain>
    </source>
</reference>
<proteinExistence type="predicted"/>
<dbReference type="InterPro" id="IPR011333">
    <property type="entry name" value="SKP1/BTB/POZ_sf"/>
</dbReference>
<dbReference type="Proteomes" id="UP000620124">
    <property type="component" value="Unassembled WGS sequence"/>
</dbReference>
<dbReference type="Gene3D" id="3.30.710.10">
    <property type="entry name" value="Potassium Channel Kv1.1, Chain A"/>
    <property type="match status" value="1"/>
</dbReference>
<dbReference type="EMBL" id="JACAZI010000018">
    <property type="protein sequence ID" value="KAF7341329.1"/>
    <property type="molecule type" value="Genomic_DNA"/>
</dbReference>
<accession>A0A8H6XJ16</accession>
<dbReference type="CDD" id="cd18186">
    <property type="entry name" value="BTB_POZ_ZBTB_KLHL-like"/>
    <property type="match status" value="1"/>
</dbReference>
<dbReference type="AlphaFoldDB" id="A0A8H6XJ16"/>
<organism evidence="2 3">
    <name type="scientific">Mycena venus</name>
    <dbReference type="NCBI Taxonomy" id="2733690"/>
    <lineage>
        <taxon>Eukaryota</taxon>
        <taxon>Fungi</taxon>
        <taxon>Dikarya</taxon>
        <taxon>Basidiomycota</taxon>
        <taxon>Agaricomycotina</taxon>
        <taxon>Agaricomycetes</taxon>
        <taxon>Agaricomycetidae</taxon>
        <taxon>Agaricales</taxon>
        <taxon>Marasmiineae</taxon>
        <taxon>Mycenaceae</taxon>
        <taxon>Mycena</taxon>
    </lineage>
</organism>
<evidence type="ECO:0000313" key="2">
    <source>
        <dbReference type="EMBL" id="KAF7341329.1"/>
    </source>
</evidence>
<dbReference type="SMART" id="SM00225">
    <property type="entry name" value="BTB"/>
    <property type="match status" value="1"/>
</dbReference>
<gene>
    <name evidence="2" type="ORF">MVEN_01869300</name>
</gene>
<evidence type="ECO:0000313" key="3">
    <source>
        <dbReference type="Proteomes" id="UP000620124"/>
    </source>
</evidence>
<evidence type="ECO:0000259" key="1">
    <source>
        <dbReference type="PROSITE" id="PS50097"/>
    </source>
</evidence>
<comment type="caution">
    <text evidence="2">The sequence shown here is derived from an EMBL/GenBank/DDBJ whole genome shotgun (WGS) entry which is preliminary data.</text>
</comment>
<dbReference type="Pfam" id="PF00651">
    <property type="entry name" value="BTB"/>
    <property type="match status" value="1"/>
</dbReference>
<feature type="domain" description="BTB" evidence="1">
    <location>
        <begin position="18"/>
        <end position="92"/>
    </location>
</feature>
<dbReference type="InterPro" id="IPR000210">
    <property type="entry name" value="BTB/POZ_dom"/>
</dbReference>
<keyword evidence="3" id="KW-1185">Reference proteome</keyword>
<dbReference type="PROSITE" id="PS50097">
    <property type="entry name" value="BTB"/>
    <property type="match status" value="1"/>
</dbReference>
<dbReference type="OrthoDB" id="6359816at2759"/>
<dbReference type="SUPFAM" id="SSF54695">
    <property type="entry name" value="POZ domain"/>
    <property type="match status" value="1"/>
</dbReference>
<sequence>MSFGDLKTTEGLWFPADSPAVLRAEDRLFCVSKSILAARSTVFQSMFEFPQPVDTTGAEIMDGKPVIYLYDKAADVEQFLRAIFDSNYFMPPPAEIDFYAVLGILRLSHKYDVAYLFKRAILHLETVYPIALERYHPKSNTVQYEDGDVALDLIAIPIFQEVGATWLLPFAFYSAGTYSARDFFEAGEAWEALSGGNKQSCLLLAPQHVRSTISINTFLTTISTCSVATNCNTAKLAFVRSHLTHCPTYRTQHPLAIWRQSSWDRLEELLCKDCFSRARDEYAHANAEIWDQLPANCGLEGWDALMEQRRVVMA</sequence>